<dbReference type="CDD" id="cd00616">
    <property type="entry name" value="AHBA_syn"/>
    <property type="match status" value="1"/>
</dbReference>
<evidence type="ECO:0000313" key="2">
    <source>
        <dbReference type="EMBL" id="MFL0251070.1"/>
    </source>
</evidence>
<sequence length="373" mass="42589">MIRLSLPYITEDEIKEVTEVLNSRYLVQGEKVKQFEKVISSYLKVKYCIAVSSGTAALHLALLAIGIKKGDEIIVPDFTFPATANSVELTGANTKFVDINLDSFCIDEDKLEEKITEKTRAIIPVQEFGQSADMDKIMDIARRYKLRVIEDAACALGAEYKGKKVGTIGDIGCFSFHARKPITTGEGGILVTNDEEIAKKVEILRNHGEEIINGKVDFVEAGFNYRMTDIQAAIGIAQMKKIKEMMDYRRQIAYEYNKFLKDEALLTFPCEKNYGRHIYQTYHILLNKSINREFVKGKLKEKGIESNLGAYAVHCQSYYRNKYKFNDKDFQNSIYAYENGLALPMYQELDLKEIKFICDCIKKSILWSDKNKI</sequence>
<comment type="similarity">
    <text evidence="1">Belongs to the DegT/DnrJ/EryC1 family.</text>
</comment>
<keyword evidence="1" id="KW-0663">Pyridoxal phosphate</keyword>
<accession>A0ABW8TGE3</accession>
<dbReference type="Gene3D" id="3.90.1150.10">
    <property type="entry name" value="Aspartate Aminotransferase, domain 1"/>
    <property type="match status" value="1"/>
</dbReference>
<proteinExistence type="inferred from homology"/>
<keyword evidence="2" id="KW-0808">Transferase</keyword>
<dbReference type="GO" id="GO:0008483">
    <property type="term" value="F:transaminase activity"/>
    <property type="evidence" value="ECO:0007669"/>
    <property type="project" value="UniProtKB-KW"/>
</dbReference>
<name>A0ABW8TGE3_9CLOT</name>
<comment type="caution">
    <text evidence="2">The sequence shown here is derived from an EMBL/GenBank/DDBJ whole genome shotgun (WGS) entry which is preliminary data.</text>
</comment>
<evidence type="ECO:0000256" key="1">
    <source>
        <dbReference type="RuleBase" id="RU004508"/>
    </source>
</evidence>
<keyword evidence="2" id="KW-0032">Aminotransferase</keyword>
<dbReference type="PANTHER" id="PTHR30244:SF34">
    <property type="entry name" value="DTDP-4-AMINO-4,6-DIDEOXYGALACTOSE TRANSAMINASE"/>
    <property type="match status" value="1"/>
</dbReference>
<dbReference type="InterPro" id="IPR015424">
    <property type="entry name" value="PyrdxlP-dep_Trfase"/>
</dbReference>
<dbReference type="Proteomes" id="UP001623592">
    <property type="component" value="Unassembled WGS sequence"/>
</dbReference>
<protein>
    <submittedName>
        <fullName evidence="2">DegT/DnrJ/EryC1/StrS family aminotransferase</fullName>
    </submittedName>
</protein>
<dbReference type="EMBL" id="JBJIAA010000009">
    <property type="protein sequence ID" value="MFL0251070.1"/>
    <property type="molecule type" value="Genomic_DNA"/>
</dbReference>
<dbReference type="InterPro" id="IPR000653">
    <property type="entry name" value="DegT/StrS_aminotransferase"/>
</dbReference>
<evidence type="ECO:0000313" key="3">
    <source>
        <dbReference type="Proteomes" id="UP001623592"/>
    </source>
</evidence>
<reference evidence="2 3" key="1">
    <citation type="submission" date="2024-11" db="EMBL/GenBank/DDBJ databases">
        <authorList>
            <person name="Heng Y.C."/>
            <person name="Lim A.C.H."/>
            <person name="Lee J.K.Y."/>
            <person name="Kittelmann S."/>
        </authorList>
    </citation>
    <scope>NUCLEOTIDE SEQUENCE [LARGE SCALE GENOMIC DNA]</scope>
    <source>
        <strain evidence="2 3">WILCCON 0114</strain>
    </source>
</reference>
<keyword evidence="3" id="KW-1185">Reference proteome</keyword>
<dbReference type="Gene3D" id="3.40.640.10">
    <property type="entry name" value="Type I PLP-dependent aspartate aminotransferase-like (Major domain)"/>
    <property type="match status" value="1"/>
</dbReference>
<gene>
    <name evidence="2" type="ORF">ACJDT4_11605</name>
</gene>
<dbReference type="SUPFAM" id="SSF53383">
    <property type="entry name" value="PLP-dependent transferases"/>
    <property type="match status" value="1"/>
</dbReference>
<dbReference type="InterPro" id="IPR015421">
    <property type="entry name" value="PyrdxlP-dep_Trfase_major"/>
</dbReference>
<dbReference type="InterPro" id="IPR015422">
    <property type="entry name" value="PyrdxlP-dep_Trfase_small"/>
</dbReference>
<dbReference type="RefSeq" id="WP_406787730.1">
    <property type="nucleotide sequence ID" value="NZ_JBJIAA010000009.1"/>
</dbReference>
<dbReference type="PANTHER" id="PTHR30244">
    <property type="entry name" value="TRANSAMINASE"/>
    <property type="match status" value="1"/>
</dbReference>
<dbReference type="Pfam" id="PF01041">
    <property type="entry name" value="DegT_DnrJ_EryC1"/>
    <property type="match status" value="1"/>
</dbReference>
<dbReference type="PIRSF" id="PIRSF000390">
    <property type="entry name" value="PLP_StrS"/>
    <property type="match status" value="1"/>
</dbReference>
<organism evidence="2 3">
    <name type="scientific">Clostridium neuense</name>
    <dbReference type="NCBI Taxonomy" id="1728934"/>
    <lineage>
        <taxon>Bacteria</taxon>
        <taxon>Bacillati</taxon>
        <taxon>Bacillota</taxon>
        <taxon>Clostridia</taxon>
        <taxon>Eubacteriales</taxon>
        <taxon>Clostridiaceae</taxon>
        <taxon>Clostridium</taxon>
    </lineage>
</organism>